<accession>A0A7S3EQP8</accession>
<reference evidence="1" key="1">
    <citation type="submission" date="2021-01" db="EMBL/GenBank/DDBJ databases">
        <authorList>
            <person name="Corre E."/>
            <person name="Pelletier E."/>
            <person name="Niang G."/>
            <person name="Scheremetjew M."/>
            <person name="Finn R."/>
            <person name="Kale V."/>
            <person name="Holt S."/>
            <person name="Cochrane G."/>
            <person name="Meng A."/>
            <person name="Brown T."/>
            <person name="Cohen L."/>
        </authorList>
    </citation>
    <scope>NUCLEOTIDE SEQUENCE</scope>
    <source>
        <strain evidence="1">CCMP281</strain>
    </source>
</reference>
<dbReference type="AlphaFoldDB" id="A0A7S3EQP8"/>
<organism evidence="1">
    <name type="scientific">Haptolina ericina</name>
    <dbReference type="NCBI Taxonomy" id="156174"/>
    <lineage>
        <taxon>Eukaryota</taxon>
        <taxon>Haptista</taxon>
        <taxon>Haptophyta</taxon>
        <taxon>Prymnesiophyceae</taxon>
        <taxon>Prymnesiales</taxon>
        <taxon>Prymnesiaceae</taxon>
        <taxon>Haptolina</taxon>
    </lineage>
</organism>
<sequence length="117" mass="12439">MRAELGPSAIPCQCKPSCSIGPLMAEGALHPGDGVLSCCIKGDLVFADVTAAGTLITRASDGSRLCMESPCNLVHLAWLRLGAPPPPPKHPHKMVFFKGVQLELCRGPPRSNRRIGR</sequence>
<name>A0A7S3EQP8_9EUKA</name>
<evidence type="ECO:0000313" key="1">
    <source>
        <dbReference type="EMBL" id="CAE0101137.1"/>
    </source>
</evidence>
<proteinExistence type="predicted"/>
<protein>
    <submittedName>
        <fullName evidence="1">Uncharacterized protein</fullName>
    </submittedName>
</protein>
<gene>
    <name evidence="1" type="ORF">HERI1096_LOCUS2432</name>
</gene>
<dbReference type="EMBL" id="HBHX01004430">
    <property type="protein sequence ID" value="CAE0101137.1"/>
    <property type="molecule type" value="Transcribed_RNA"/>
</dbReference>